<accession>A0A0D9X9G1</accession>
<proteinExistence type="predicted"/>
<sequence length="76" mass="8935">MPLWYLQTEGKPRAWLENPVEHDSYLTYRRKQLMTLYELPSGQAPTLRSHLHHPICRELTKIADAESLKSEDKTQS</sequence>
<name>A0A0D9X9G1_9ORYZ</name>
<keyword evidence="2" id="KW-1185">Reference proteome</keyword>
<evidence type="ECO:0000313" key="2">
    <source>
        <dbReference type="Proteomes" id="UP000032180"/>
    </source>
</evidence>
<reference evidence="1" key="3">
    <citation type="submission" date="2015-04" db="UniProtKB">
        <authorList>
            <consortium name="EnsemblPlants"/>
        </authorList>
    </citation>
    <scope>IDENTIFICATION</scope>
</reference>
<protein>
    <submittedName>
        <fullName evidence="1">Uncharacterized protein</fullName>
    </submittedName>
</protein>
<dbReference type="AlphaFoldDB" id="A0A0D9X9G1"/>
<reference evidence="2" key="2">
    <citation type="submission" date="2013-12" db="EMBL/GenBank/DDBJ databases">
        <authorList>
            <person name="Yu Y."/>
            <person name="Lee S."/>
            <person name="de Baynast K."/>
            <person name="Wissotski M."/>
            <person name="Liu L."/>
            <person name="Talag J."/>
            <person name="Goicoechea J."/>
            <person name="Angelova A."/>
            <person name="Jetty R."/>
            <person name="Kudrna D."/>
            <person name="Golser W."/>
            <person name="Rivera L."/>
            <person name="Zhang J."/>
            <person name="Wing R."/>
        </authorList>
    </citation>
    <scope>NUCLEOTIDE SEQUENCE</scope>
</reference>
<organism evidence="1 2">
    <name type="scientific">Leersia perrieri</name>
    <dbReference type="NCBI Taxonomy" id="77586"/>
    <lineage>
        <taxon>Eukaryota</taxon>
        <taxon>Viridiplantae</taxon>
        <taxon>Streptophyta</taxon>
        <taxon>Embryophyta</taxon>
        <taxon>Tracheophyta</taxon>
        <taxon>Spermatophyta</taxon>
        <taxon>Magnoliopsida</taxon>
        <taxon>Liliopsida</taxon>
        <taxon>Poales</taxon>
        <taxon>Poaceae</taxon>
        <taxon>BOP clade</taxon>
        <taxon>Oryzoideae</taxon>
        <taxon>Oryzeae</taxon>
        <taxon>Oryzinae</taxon>
        <taxon>Leersia</taxon>
    </lineage>
</organism>
<dbReference type="EnsemblPlants" id="LPERR08G16450.1">
    <property type="protein sequence ID" value="LPERR08G16450.1"/>
    <property type="gene ID" value="LPERR08G16450"/>
</dbReference>
<dbReference type="Gramene" id="LPERR08G16450.1">
    <property type="protein sequence ID" value="LPERR08G16450.1"/>
    <property type="gene ID" value="LPERR08G16450"/>
</dbReference>
<dbReference type="Proteomes" id="UP000032180">
    <property type="component" value="Chromosome 8"/>
</dbReference>
<evidence type="ECO:0000313" key="1">
    <source>
        <dbReference type="EnsemblPlants" id="LPERR08G16450.1"/>
    </source>
</evidence>
<reference evidence="1 2" key="1">
    <citation type="submission" date="2012-08" db="EMBL/GenBank/DDBJ databases">
        <title>Oryza genome evolution.</title>
        <authorList>
            <person name="Wing R.A."/>
        </authorList>
    </citation>
    <scope>NUCLEOTIDE SEQUENCE</scope>
</reference>
<dbReference type="HOGENOM" id="CLU_2658057_0_0_1"/>